<evidence type="ECO:0000313" key="3">
    <source>
        <dbReference type="Proteomes" id="UP001596972"/>
    </source>
</evidence>
<evidence type="ECO:0000313" key="2">
    <source>
        <dbReference type="EMBL" id="MFD0900606.1"/>
    </source>
</evidence>
<accession>A0ABW3ELC2</accession>
<dbReference type="RefSeq" id="WP_378297605.1">
    <property type="nucleotide sequence ID" value="NZ_JBHTJA010000012.1"/>
</dbReference>
<feature type="region of interest" description="Disordered" evidence="1">
    <location>
        <begin position="1"/>
        <end position="23"/>
    </location>
</feature>
<evidence type="ECO:0000256" key="1">
    <source>
        <dbReference type="SAM" id="MobiDB-lite"/>
    </source>
</evidence>
<gene>
    <name evidence="2" type="ORF">ACFQ11_09410</name>
</gene>
<proteinExistence type="predicted"/>
<feature type="compositionally biased region" description="Gly residues" evidence="1">
    <location>
        <begin position="1"/>
        <end position="11"/>
    </location>
</feature>
<dbReference type="Proteomes" id="UP001596972">
    <property type="component" value="Unassembled WGS sequence"/>
</dbReference>
<keyword evidence="3" id="KW-1185">Reference proteome</keyword>
<name>A0ABW3ELC2_9ACTN</name>
<dbReference type="SUPFAM" id="SSF51445">
    <property type="entry name" value="(Trans)glycosidases"/>
    <property type="match status" value="1"/>
</dbReference>
<reference evidence="3" key="1">
    <citation type="journal article" date="2019" name="Int. J. Syst. Evol. Microbiol.">
        <title>The Global Catalogue of Microorganisms (GCM) 10K type strain sequencing project: providing services to taxonomists for standard genome sequencing and annotation.</title>
        <authorList>
            <consortium name="The Broad Institute Genomics Platform"/>
            <consortium name="The Broad Institute Genome Sequencing Center for Infectious Disease"/>
            <person name="Wu L."/>
            <person name="Ma J."/>
        </authorList>
    </citation>
    <scope>NUCLEOTIDE SEQUENCE [LARGE SCALE GENOMIC DNA]</scope>
    <source>
        <strain evidence="3">JCM 31202</strain>
    </source>
</reference>
<organism evidence="2 3">
    <name type="scientific">Actinomadura sediminis</name>
    <dbReference type="NCBI Taxonomy" id="1038904"/>
    <lineage>
        <taxon>Bacteria</taxon>
        <taxon>Bacillati</taxon>
        <taxon>Actinomycetota</taxon>
        <taxon>Actinomycetes</taxon>
        <taxon>Streptosporangiales</taxon>
        <taxon>Thermomonosporaceae</taxon>
        <taxon>Actinomadura</taxon>
    </lineage>
</organism>
<protein>
    <submittedName>
        <fullName evidence="2">Uncharacterized protein</fullName>
    </submittedName>
</protein>
<sequence>MEFGIYPGGVTGDDEGGLATGPADDPAEILAALRTLQGNGPFLVRGYRAFTDPGRPRTETPQDVERYAGEGRRLDLVVQYQSESGDVPGYLEFVREVVRRHGPLTATLQITEEPNVAGIATLDGHYPGVRRALVEGVVAARAEADRLGLHGLRVGFNTTPLFGPSAGFLTELTDLGGGPFVDALGYVGLDFFPDVFMPAPDPGAAATGLLAMHRESMTAAGIPATVPLHITENGWPTGPDRTPERQAEVLEAVLDAVVRSPAGIGAYLHFALRDADSSRDGLFHRFGLLHDDYTPKPAFDVYRTFAADR</sequence>
<comment type="caution">
    <text evidence="2">The sequence shown here is derived from an EMBL/GenBank/DDBJ whole genome shotgun (WGS) entry which is preliminary data.</text>
</comment>
<dbReference type="EMBL" id="JBHTJA010000012">
    <property type="protein sequence ID" value="MFD0900606.1"/>
    <property type="molecule type" value="Genomic_DNA"/>
</dbReference>
<dbReference type="Gene3D" id="3.20.20.80">
    <property type="entry name" value="Glycosidases"/>
    <property type="match status" value="1"/>
</dbReference>
<dbReference type="InterPro" id="IPR017853">
    <property type="entry name" value="GH"/>
</dbReference>